<dbReference type="AlphaFoldDB" id="A0A1B3Z9G6"/>
<dbReference type="EMBL" id="CP014168">
    <property type="protein sequence ID" value="AOH84062.1"/>
    <property type="molecule type" value="Genomic_DNA"/>
</dbReference>
<evidence type="ECO:0000313" key="2">
    <source>
        <dbReference type="Proteomes" id="UP000094256"/>
    </source>
</evidence>
<evidence type="ECO:0000313" key="1">
    <source>
        <dbReference type="EMBL" id="AOH84062.1"/>
    </source>
</evidence>
<accession>A0A1B3Z9G6</accession>
<sequence length="188" mass="20555">MSGRAKYRPEFEAALRLFARASGMLTDRGYDPPIVVGGAAVELYSRSAVMTGDFDISTARQAVFEEALQALGFVRPSGAGKLTRGWLHPDLQLGFEVVASNLFDGLADRERLLIVNLDDDGTAAFVSIEDMIADRVAQFASGSAPEMLEQARALLALHSHVDRSYLSRRIFEETAGDYDLESFEADFA</sequence>
<proteinExistence type="predicted"/>
<dbReference type="Proteomes" id="UP000094256">
    <property type="component" value="Chromosome"/>
</dbReference>
<dbReference type="STRING" id="1560345.AWL63_08855"/>
<gene>
    <name evidence="1" type="ORF">AWL63_08855</name>
</gene>
<keyword evidence="2" id="KW-1185">Reference proteome</keyword>
<reference evidence="1 2" key="1">
    <citation type="submission" date="2016-01" db="EMBL/GenBank/DDBJ databases">
        <title>Complete genome and mega plasmid sequence of Sphingomonas panacis DCY99 elicits systemic resistance in rice to Xanthomonas oryzae.</title>
        <authorList>
            <person name="Kim Y.J."/>
            <person name="Yang D.C."/>
            <person name="Sing P."/>
        </authorList>
    </citation>
    <scope>NUCLEOTIDE SEQUENCE [LARGE SCALE GENOMIC DNA]</scope>
    <source>
        <strain evidence="1 2">DCY99</strain>
    </source>
</reference>
<dbReference type="KEGG" id="span:AWL63_08855"/>
<dbReference type="OrthoDB" id="7432624at2"/>
<protein>
    <submittedName>
        <fullName evidence="1">Uncharacterized protein</fullName>
    </submittedName>
</protein>
<name>A0A1B3Z9G6_9SPHN</name>
<organism evidence="1 2">
    <name type="scientific">Sphingomonas panacis</name>
    <dbReference type="NCBI Taxonomy" id="1560345"/>
    <lineage>
        <taxon>Bacteria</taxon>
        <taxon>Pseudomonadati</taxon>
        <taxon>Pseudomonadota</taxon>
        <taxon>Alphaproteobacteria</taxon>
        <taxon>Sphingomonadales</taxon>
        <taxon>Sphingomonadaceae</taxon>
        <taxon>Sphingomonas</taxon>
    </lineage>
</organism>